<sequence>MTTDEFFNSTPELRTIHQWARARFAAPWAVFGATLLRVSASTGPEVQLPGIIGGRASLNLLAAFVSASGGGKGISDKVSRLAWPAPIIERPIGSGEGIAALFAPPKKEGAERVTRAIINVTEIDTLAGIASRQGSILLAQLKAMAMGELLGQSNASEATSRVVQPHTYRCCLSVGAQPGHTSVIFGDTTGGTPQRFLWFPTVDPDMPDSAADDPEPLNTNLPVWARGSAEVVEIQYGPEEIARTVIQAHLARQRGEAHALDGHAVLTRLKVAATLAIMHHRSVVSDLDWQLSEEVMAVSDRTRDWIVEQAQQAARARVRDRAIARAAGEEFYESSRLETVKRSIHRMLDRDGEQAGSDLRRRLGTREKRDLFDQAMSLLEHEGIVSSVPGQIKGVRYRLSGHGDHGGHPPYPQVNSGDQASHGDHSDNVTDLDTRRWHDPRKPKPSAREWFEEHIQQLREEGHTTATSFAVYEAGMAAGHSKSTLAQAASAHPEVTVIDRSRGTATWSIVPGEQGAYVPASAWVTRYLDNLPEGTTVVDQAHFRAAAIAAGYDHSTARTVLHKSDRIVSEPAVGNAVNNRIWRIVKDDDGERSA</sequence>
<dbReference type="Proteomes" id="UP000466607">
    <property type="component" value="Chromosome"/>
</dbReference>
<feature type="compositionally biased region" description="Basic and acidic residues" evidence="1">
    <location>
        <begin position="421"/>
        <end position="448"/>
    </location>
</feature>
<protein>
    <submittedName>
        <fullName evidence="2">Uncharacterized protein</fullName>
    </submittedName>
</protein>
<dbReference type="AlphaFoldDB" id="A0AAD1MX00"/>
<organism evidence="2 3">
    <name type="scientific">Mycolicibacterium litorale</name>
    <dbReference type="NCBI Taxonomy" id="758802"/>
    <lineage>
        <taxon>Bacteria</taxon>
        <taxon>Bacillati</taxon>
        <taxon>Actinomycetota</taxon>
        <taxon>Actinomycetes</taxon>
        <taxon>Mycobacteriales</taxon>
        <taxon>Mycobacteriaceae</taxon>
        <taxon>Mycolicibacterium</taxon>
    </lineage>
</organism>
<accession>A0AAD1MX00</accession>
<gene>
    <name evidence="2" type="ORF">MLIT_46130</name>
</gene>
<dbReference type="RefSeq" id="WP_134057147.1">
    <property type="nucleotide sequence ID" value="NZ_AP022586.1"/>
</dbReference>
<keyword evidence="3" id="KW-1185">Reference proteome</keyword>
<evidence type="ECO:0000313" key="3">
    <source>
        <dbReference type="Proteomes" id="UP000466607"/>
    </source>
</evidence>
<dbReference type="EMBL" id="AP022586">
    <property type="protein sequence ID" value="BBY19021.1"/>
    <property type="molecule type" value="Genomic_DNA"/>
</dbReference>
<feature type="region of interest" description="Disordered" evidence="1">
    <location>
        <begin position="397"/>
        <end position="448"/>
    </location>
</feature>
<proteinExistence type="predicted"/>
<evidence type="ECO:0000256" key="1">
    <source>
        <dbReference type="SAM" id="MobiDB-lite"/>
    </source>
</evidence>
<name>A0AAD1MX00_9MYCO</name>
<reference evidence="2 3" key="1">
    <citation type="journal article" date="2019" name="Emerg. Microbes Infect.">
        <title>Comprehensive subspecies identification of 175 nontuberculous mycobacteria species based on 7547 genomic profiles.</title>
        <authorList>
            <person name="Matsumoto Y."/>
            <person name="Kinjo T."/>
            <person name="Motooka D."/>
            <person name="Nabeya D."/>
            <person name="Jung N."/>
            <person name="Uechi K."/>
            <person name="Horii T."/>
            <person name="Iida T."/>
            <person name="Fujita J."/>
            <person name="Nakamura S."/>
        </authorList>
    </citation>
    <scope>NUCLEOTIDE SEQUENCE [LARGE SCALE GENOMIC DNA]</scope>
    <source>
        <strain evidence="2 3">JCM 17423</strain>
    </source>
</reference>
<evidence type="ECO:0000313" key="2">
    <source>
        <dbReference type="EMBL" id="BBY19021.1"/>
    </source>
</evidence>